<evidence type="ECO:0000256" key="1">
    <source>
        <dbReference type="ARBA" id="ARBA00000085"/>
    </source>
</evidence>
<keyword evidence="21" id="KW-1185">Reference proteome</keyword>
<gene>
    <name evidence="20" type="primary">phoR</name>
    <name evidence="20" type="ORF">MUN46_004245</name>
</gene>
<evidence type="ECO:0000256" key="7">
    <source>
        <dbReference type="ARBA" id="ARBA00022553"/>
    </source>
</evidence>
<dbReference type="PANTHER" id="PTHR45453">
    <property type="entry name" value="PHOSPHATE REGULON SENSOR PROTEIN PHOR"/>
    <property type="match status" value="1"/>
</dbReference>
<dbReference type="SMART" id="SM00388">
    <property type="entry name" value="HisKA"/>
    <property type="match status" value="1"/>
</dbReference>
<keyword evidence="12 20" id="KW-0418">Kinase</keyword>
<feature type="transmembrane region" description="Helical" evidence="18">
    <location>
        <begin position="29"/>
        <end position="46"/>
    </location>
</feature>
<evidence type="ECO:0000256" key="15">
    <source>
        <dbReference type="ARBA" id="ARBA00023012"/>
    </source>
</evidence>
<evidence type="ECO:0000256" key="9">
    <source>
        <dbReference type="ARBA" id="ARBA00022679"/>
    </source>
</evidence>
<dbReference type="EMBL" id="JAKZJU020000001">
    <property type="protein sequence ID" value="MDL2059153.1"/>
    <property type="molecule type" value="Genomic_DNA"/>
</dbReference>
<dbReference type="EC" id="2.7.13.3" evidence="3"/>
<evidence type="ECO:0000313" key="21">
    <source>
        <dbReference type="Proteomes" id="UP001165481"/>
    </source>
</evidence>
<comment type="caution">
    <text evidence="20">The sequence shown here is derived from an EMBL/GenBank/DDBJ whole genome shotgun (WGS) entry which is preliminary data.</text>
</comment>
<evidence type="ECO:0000313" key="20">
    <source>
        <dbReference type="EMBL" id="MDL2059153.1"/>
    </source>
</evidence>
<comment type="function">
    <text evidence="17">Member of the two-component regulatory system PhoR/PhoB involved in the phosphate regulon genes expression. PhoR may function as a membrane-associated protein kinase that phosphorylates PhoB in response to environmental signals.</text>
</comment>
<evidence type="ECO:0000256" key="6">
    <source>
        <dbReference type="ARBA" id="ARBA00022475"/>
    </source>
</evidence>
<evidence type="ECO:0000256" key="5">
    <source>
        <dbReference type="ARBA" id="ARBA00022448"/>
    </source>
</evidence>
<dbReference type="InterPro" id="IPR003661">
    <property type="entry name" value="HisK_dim/P_dom"/>
</dbReference>
<dbReference type="InterPro" id="IPR005467">
    <property type="entry name" value="His_kinase_dom"/>
</dbReference>
<evidence type="ECO:0000256" key="2">
    <source>
        <dbReference type="ARBA" id="ARBA00004236"/>
    </source>
</evidence>
<comment type="catalytic activity">
    <reaction evidence="1">
        <text>ATP + protein L-histidine = ADP + protein N-phospho-L-histidine.</text>
        <dbReference type="EC" id="2.7.13.3"/>
    </reaction>
</comment>
<keyword evidence="16 18" id="KW-0472">Membrane</keyword>
<dbReference type="Gene3D" id="3.30.565.10">
    <property type="entry name" value="Histidine kinase-like ATPase, C-terminal domain"/>
    <property type="match status" value="1"/>
</dbReference>
<dbReference type="SUPFAM" id="SSF47384">
    <property type="entry name" value="Homodimeric domain of signal transducing histidine kinase"/>
    <property type="match status" value="1"/>
</dbReference>
<keyword evidence="11" id="KW-0547">Nucleotide-binding</keyword>
<dbReference type="InterPro" id="IPR000014">
    <property type="entry name" value="PAS"/>
</dbReference>
<dbReference type="SUPFAM" id="SSF55874">
    <property type="entry name" value="ATPase domain of HSP90 chaperone/DNA topoisomerase II/histidine kinase"/>
    <property type="match status" value="1"/>
</dbReference>
<dbReference type="InterPro" id="IPR003594">
    <property type="entry name" value="HATPase_dom"/>
</dbReference>
<evidence type="ECO:0000256" key="3">
    <source>
        <dbReference type="ARBA" id="ARBA00012438"/>
    </source>
</evidence>
<dbReference type="PANTHER" id="PTHR45453:SF1">
    <property type="entry name" value="PHOSPHATE REGULON SENSOR PROTEIN PHOR"/>
    <property type="match status" value="1"/>
</dbReference>
<dbReference type="InterPro" id="IPR014310">
    <property type="entry name" value="Sig_transdc_His_kinase_PhoR"/>
</dbReference>
<keyword evidence="10 18" id="KW-0812">Transmembrane</keyword>
<organism evidence="20 21">
    <name type="scientific">Mesosutterella faecium</name>
    <dbReference type="NCBI Taxonomy" id="2925194"/>
    <lineage>
        <taxon>Bacteria</taxon>
        <taxon>Pseudomonadati</taxon>
        <taxon>Pseudomonadota</taxon>
        <taxon>Betaproteobacteria</taxon>
        <taxon>Burkholderiales</taxon>
        <taxon>Sutterellaceae</taxon>
        <taxon>Mesosutterella</taxon>
    </lineage>
</organism>
<protein>
    <recommendedName>
        <fullName evidence="4">Phosphate regulon sensor protein PhoR</fullName>
        <ecNumber evidence="3">2.7.13.3</ecNumber>
    </recommendedName>
</protein>
<keyword evidence="8" id="KW-0592">Phosphate transport</keyword>
<keyword evidence="6" id="KW-1003">Cell membrane</keyword>
<evidence type="ECO:0000256" key="16">
    <source>
        <dbReference type="ARBA" id="ARBA00023136"/>
    </source>
</evidence>
<keyword evidence="14 18" id="KW-1133">Transmembrane helix</keyword>
<evidence type="ECO:0000256" key="4">
    <source>
        <dbReference type="ARBA" id="ARBA00019665"/>
    </source>
</evidence>
<dbReference type="Gene3D" id="3.30.450.20">
    <property type="entry name" value="PAS domain"/>
    <property type="match status" value="1"/>
</dbReference>
<keyword evidence="15" id="KW-0902">Two-component regulatory system</keyword>
<dbReference type="SUPFAM" id="SSF55785">
    <property type="entry name" value="PYP-like sensor domain (PAS domain)"/>
    <property type="match status" value="1"/>
</dbReference>
<dbReference type="PROSITE" id="PS50109">
    <property type="entry name" value="HIS_KIN"/>
    <property type="match status" value="1"/>
</dbReference>
<name>A0ABT7ILA2_9BURK</name>
<dbReference type="SMART" id="SM00091">
    <property type="entry name" value="PAS"/>
    <property type="match status" value="1"/>
</dbReference>
<dbReference type="Pfam" id="PF02518">
    <property type="entry name" value="HATPase_c"/>
    <property type="match status" value="1"/>
</dbReference>
<proteinExistence type="predicted"/>
<reference evidence="20" key="1">
    <citation type="submission" date="2023-03" db="EMBL/GenBank/DDBJ databases">
        <title>Mesosutterella sp. nov. isolated from porcine feces.</title>
        <authorList>
            <person name="Yu S."/>
        </authorList>
    </citation>
    <scope>NUCLEOTIDE SEQUENCE</scope>
    <source>
        <strain evidence="20">AGMB02718</strain>
    </source>
</reference>
<evidence type="ECO:0000256" key="12">
    <source>
        <dbReference type="ARBA" id="ARBA00022777"/>
    </source>
</evidence>
<sequence>MLIFLGIVSAIFLTGLVFALSFDLIYGLAAALACALLFLFIDFRRIDWITRWLEKPSLAEIPEVSQYNSWYRVLDRLRQNRIQFEKNTKKMKSRETRYRRTLSTLPDGVVLIKTGWLLDWCNEAAEKQLGIDPETDHGRSALDIFKDTPLASYLEKGDFSKALMLTFADRAVSLEIRVTVLGRKNIVLLSHDVTERERLDSVRKDFVANVSHELRTPLTVINGFLELAGAGAADGKVCMDREHFALMQDQAHRMSNLVSDLLTLSRLEQGIEEPADDEIDMDSLLRQAVEEGRAVSGGHHEITWSAQPCRLKGNEAEVRSALANLVSNAVRYTPHNGHIHVDWKDAGAGRGLVLSVSDDGIGIDPKDIPRITERFYRVDKSRSRDTGGTGLGLAIVKHIMIRHGGRLEIKSTPGKGSVFSMVFPEDRKVS</sequence>
<keyword evidence="5" id="KW-0813">Transport</keyword>
<dbReference type="NCBIfam" id="TIGR02966">
    <property type="entry name" value="phoR_proteo"/>
    <property type="match status" value="1"/>
</dbReference>
<evidence type="ECO:0000256" key="18">
    <source>
        <dbReference type="SAM" id="Phobius"/>
    </source>
</evidence>
<dbReference type="RefSeq" id="WP_243376776.1">
    <property type="nucleotide sequence ID" value="NZ_JAKZJU020000001.1"/>
</dbReference>
<evidence type="ECO:0000256" key="8">
    <source>
        <dbReference type="ARBA" id="ARBA00022592"/>
    </source>
</evidence>
<dbReference type="InterPro" id="IPR004358">
    <property type="entry name" value="Sig_transdc_His_kin-like_C"/>
</dbReference>
<dbReference type="PRINTS" id="PR00344">
    <property type="entry name" value="BCTRLSENSOR"/>
</dbReference>
<dbReference type="InterPro" id="IPR036097">
    <property type="entry name" value="HisK_dim/P_sf"/>
</dbReference>
<evidence type="ECO:0000256" key="14">
    <source>
        <dbReference type="ARBA" id="ARBA00022989"/>
    </source>
</evidence>
<feature type="domain" description="Histidine kinase" evidence="19">
    <location>
        <begin position="209"/>
        <end position="427"/>
    </location>
</feature>
<dbReference type="GO" id="GO:0016301">
    <property type="term" value="F:kinase activity"/>
    <property type="evidence" value="ECO:0007669"/>
    <property type="project" value="UniProtKB-KW"/>
</dbReference>
<evidence type="ECO:0000259" key="19">
    <source>
        <dbReference type="PROSITE" id="PS50109"/>
    </source>
</evidence>
<keyword evidence="9" id="KW-0808">Transferase</keyword>
<dbReference type="Gene3D" id="1.10.287.130">
    <property type="match status" value="1"/>
</dbReference>
<evidence type="ECO:0000256" key="13">
    <source>
        <dbReference type="ARBA" id="ARBA00022840"/>
    </source>
</evidence>
<keyword evidence="7" id="KW-0597">Phosphoprotein</keyword>
<evidence type="ECO:0000256" key="11">
    <source>
        <dbReference type="ARBA" id="ARBA00022741"/>
    </source>
</evidence>
<evidence type="ECO:0000256" key="17">
    <source>
        <dbReference type="ARBA" id="ARBA00025207"/>
    </source>
</evidence>
<dbReference type="Proteomes" id="UP001165481">
    <property type="component" value="Unassembled WGS sequence"/>
</dbReference>
<dbReference type="SMART" id="SM00387">
    <property type="entry name" value="HATPase_c"/>
    <property type="match status" value="1"/>
</dbReference>
<comment type="subcellular location">
    <subcellularLocation>
        <location evidence="2">Cell membrane</location>
    </subcellularLocation>
</comment>
<dbReference type="InterPro" id="IPR050351">
    <property type="entry name" value="BphY/WalK/GraS-like"/>
</dbReference>
<dbReference type="CDD" id="cd00082">
    <property type="entry name" value="HisKA"/>
    <property type="match status" value="1"/>
</dbReference>
<accession>A0ABT7ILA2</accession>
<dbReference type="InterPro" id="IPR035965">
    <property type="entry name" value="PAS-like_dom_sf"/>
</dbReference>
<keyword evidence="13" id="KW-0067">ATP-binding</keyword>
<dbReference type="InterPro" id="IPR036890">
    <property type="entry name" value="HATPase_C_sf"/>
</dbReference>
<dbReference type="Pfam" id="PF00512">
    <property type="entry name" value="HisKA"/>
    <property type="match status" value="1"/>
</dbReference>
<evidence type="ECO:0000256" key="10">
    <source>
        <dbReference type="ARBA" id="ARBA00022692"/>
    </source>
</evidence>